<organism evidence="1 2">
    <name type="scientific">Tanacetum coccineum</name>
    <dbReference type="NCBI Taxonomy" id="301880"/>
    <lineage>
        <taxon>Eukaryota</taxon>
        <taxon>Viridiplantae</taxon>
        <taxon>Streptophyta</taxon>
        <taxon>Embryophyta</taxon>
        <taxon>Tracheophyta</taxon>
        <taxon>Spermatophyta</taxon>
        <taxon>Magnoliopsida</taxon>
        <taxon>eudicotyledons</taxon>
        <taxon>Gunneridae</taxon>
        <taxon>Pentapetalae</taxon>
        <taxon>asterids</taxon>
        <taxon>campanulids</taxon>
        <taxon>Asterales</taxon>
        <taxon>Asteraceae</taxon>
        <taxon>Asteroideae</taxon>
        <taxon>Anthemideae</taxon>
        <taxon>Anthemidinae</taxon>
        <taxon>Tanacetum</taxon>
    </lineage>
</organism>
<reference evidence="1" key="1">
    <citation type="journal article" date="2022" name="Int. J. Mol. Sci.">
        <title>Draft Genome of Tanacetum Coccineum: Genomic Comparison of Closely Related Tanacetum-Family Plants.</title>
        <authorList>
            <person name="Yamashiro T."/>
            <person name="Shiraishi A."/>
            <person name="Nakayama K."/>
            <person name="Satake H."/>
        </authorList>
    </citation>
    <scope>NUCLEOTIDE SEQUENCE</scope>
</reference>
<sequence>MLGVGYRKGNGPNQPLESTFLKIGFSRTWRLLMAYILGGNIGSKDQLNYMHQLIAHGLINGVKLDYGGIIFNDLAAKLTNSLRHTSRAYARFISLILEKALGDSYVLSDEIGLKIPIMGKRFVGDIAVGTGRKWLLETQQFPQSHDQQLVLVAWSDGNDCGSWWLEPSLNYDKD</sequence>
<reference evidence="1" key="2">
    <citation type="submission" date="2022-01" db="EMBL/GenBank/DDBJ databases">
        <authorList>
            <person name="Yamashiro T."/>
            <person name="Shiraishi A."/>
            <person name="Satake H."/>
            <person name="Nakayama K."/>
        </authorList>
    </citation>
    <scope>NUCLEOTIDE SEQUENCE</scope>
</reference>
<protein>
    <submittedName>
        <fullName evidence="1">Uncharacterized protein</fullName>
    </submittedName>
</protein>
<evidence type="ECO:0000313" key="2">
    <source>
        <dbReference type="Proteomes" id="UP001151760"/>
    </source>
</evidence>
<dbReference type="EMBL" id="BQNB010016872">
    <property type="protein sequence ID" value="GJT56735.1"/>
    <property type="molecule type" value="Genomic_DNA"/>
</dbReference>
<accession>A0ABQ5F0H3</accession>
<dbReference type="Proteomes" id="UP001151760">
    <property type="component" value="Unassembled WGS sequence"/>
</dbReference>
<gene>
    <name evidence="1" type="ORF">Tco_0991789</name>
</gene>
<evidence type="ECO:0000313" key="1">
    <source>
        <dbReference type="EMBL" id="GJT56735.1"/>
    </source>
</evidence>
<proteinExistence type="predicted"/>
<comment type="caution">
    <text evidence="1">The sequence shown here is derived from an EMBL/GenBank/DDBJ whole genome shotgun (WGS) entry which is preliminary data.</text>
</comment>
<name>A0ABQ5F0H3_9ASTR</name>
<keyword evidence="2" id="KW-1185">Reference proteome</keyword>